<sequence length="302" mass="35986">MKRYRPVPYELEILRILNPRMDFSEKEMFDYINAEKGFEGELKFDQLTNKLQGELIVLNDLLLKLGNTYYQIDTTIIRQSVLHFFEVKNYEGDYFLESGELFKMPSKREVKSPFNQLERSESLMRRLLQQNGFNISVKGLVAFVNPEFSLFQAPLDLPVILPSQLKRFMKNLDKQPSRLNEFHRHLAERLISLHQEKCPYTQLPSYEFEQLKKRITCQRCFHFMLPVANGKGFICMKCEYKEGVESAILRQVKEYKLLFPERKITTHDIFVWCGGYVAESTIRKYLKMHYKFNGFGRWAYFE</sequence>
<organism evidence="2 3">
    <name type="scientific">Neobacillus mesonae</name>
    <dbReference type="NCBI Taxonomy" id="1193713"/>
    <lineage>
        <taxon>Bacteria</taxon>
        <taxon>Bacillati</taxon>
        <taxon>Bacillota</taxon>
        <taxon>Bacilli</taxon>
        <taxon>Bacillales</taxon>
        <taxon>Bacillaceae</taxon>
        <taxon>Neobacillus</taxon>
    </lineage>
</organism>
<name>A0A3T0HRU7_9BACI</name>
<dbReference type="InterPro" id="IPR011528">
    <property type="entry name" value="NERD"/>
</dbReference>
<dbReference type="AlphaFoldDB" id="A0A3T0HRU7"/>
<evidence type="ECO:0000259" key="1">
    <source>
        <dbReference type="PROSITE" id="PS50965"/>
    </source>
</evidence>
<proteinExistence type="predicted"/>
<dbReference type="Proteomes" id="UP000282892">
    <property type="component" value="Chromosome"/>
</dbReference>
<gene>
    <name evidence="2" type="ORF">CHR53_00040</name>
</gene>
<protein>
    <recommendedName>
        <fullName evidence="1">NERD domain-containing protein</fullName>
    </recommendedName>
</protein>
<keyword evidence="3" id="KW-1185">Reference proteome</keyword>
<reference evidence="2 3" key="1">
    <citation type="submission" date="2017-07" db="EMBL/GenBank/DDBJ databases">
        <title>The complete genome sequence of Bacillus mesonae strain H20-5, an efficient strain improving plant abiotic stress resistance.</title>
        <authorList>
            <person name="Kim S.Y."/>
            <person name="Song H."/>
            <person name="Sang M.K."/>
            <person name="Weon H.-Y."/>
            <person name="Song J."/>
        </authorList>
    </citation>
    <scope>NUCLEOTIDE SEQUENCE [LARGE SCALE GENOMIC DNA]</scope>
    <source>
        <strain evidence="2 3">H20-5</strain>
    </source>
</reference>
<evidence type="ECO:0000313" key="3">
    <source>
        <dbReference type="Proteomes" id="UP000282892"/>
    </source>
</evidence>
<dbReference type="OrthoDB" id="2164794at2"/>
<dbReference type="KEGG" id="nmk:CHR53_00040"/>
<dbReference type="Pfam" id="PF08378">
    <property type="entry name" value="NERD"/>
    <property type="match status" value="1"/>
</dbReference>
<accession>A0A3T0HRU7</accession>
<evidence type="ECO:0000313" key="2">
    <source>
        <dbReference type="EMBL" id="AZU59816.1"/>
    </source>
</evidence>
<dbReference type="PROSITE" id="PS50965">
    <property type="entry name" value="NERD"/>
    <property type="match status" value="1"/>
</dbReference>
<dbReference type="EMBL" id="CP022572">
    <property type="protein sequence ID" value="AZU59816.1"/>
    <property type="molecule type" value="Genomic_DNA"/>
</dbReference>
<feature type="domain" description="NERD" evidence="1">
    <location>
        <begin position="36"/>
        <end position="147"/>
    </location>
</feature>
<dbReference type="STRING" id="1193713.GCA_001636315_02561"/>